<proteinExistence type="predicted"/>
<evidence type="ECO:0000313" key="6">
    <source>
        <dbReference type="Proteomes" id="UP000264036"/>
    </source>
</evidence>
<dbReference type="PANTHER" id="PTHR30055">
    <property type="entry name" value="HTH-TYPE TRANSCRIPTIONAL REGULATOR RUTR"/>
    <property type="match status" value="1"/>
</dbReference>
<dbReference type="Proteomes" id="UP000264036">
    <property type="component" value="Unassembled WGS sequence"/>
</dbReference>
<dbReference type="SUPFAM" id="SSF46689">
    <property type="entry name" value="Homeodomain-like"/>
    <property type="match status" value="1"/>
</dbReference>
<name>A0A356LHG6_9BURK</name>
<sequence>MKKTEQLAKKTSVRRPRKINGPGRPEGASVVRDEILDAAEVIFSDKGYAGTALREIADQANVTQALISYYFGSKFGLFQAVFLRRSELVSRERLERLEALERQKTPQVKDIVRTFLEPVLSLRSTFQGRAFLRLQARLHTEPSEISYSLRSEAYGGSTQRYVAVLRKALPKLSELDACWRVTFMIGTYLYAFSDTHRMQEMTPKGLYDVNDTDELIDQVTRFMVGGLEAQ</sequence>
<evidence type="ECO:0000256" key="3">
    <source>
        <dbReference type="SAM" id="MobiDB-lite"/>
    </source>
</evidence>
<comment type="caution">
    <text evidence="5">The sequence shown here is derived from an EMBL/GenBank/DDBJ whole genome shotgun (WGS) entry which is preliminary data.</text>
</comment>
<dbReference type="PANTHER" id="PTHR30055:SF235">
    <property type="entry name" value="TRANSCRIPTIONAL REGULATORY PROTEIN"/>
    <property type="match status" value="1"/>
</dbReference>
<evidence type="ECO:0000259" key="4">
    <source>
        <dbReference type="PROSITE" id="PS50977"/>
    </source>
</evidence>
<dbReference type="Gene3D" id="1.10.357.10">
    <property type="entry name" value="Tetracycline Repressor, domain 2"/>
    <property type="match status" value="1"/>
</dbReference>
<reference evidence="5 6" key="1">
    <citation type="journal article" date="2018" name="Nat. Biotechnol.">
        <title>A standardized bacterial taxonomy based on genome phylogeny substantially revises the tree of life.</title>
        <authorList>
            <person name="Parks D.H."/>
            <person name="Chuvochina M."/>
            <person name="Waite D.W."/>
            <person name="Rinke C."/>
            <person name="Skarshewski A."/>
            <person name="Chaumeil P.A."/>
            <person name="Hugenholtz P."/>
        </authorList>
    </citation>
    <scope>NUCLEOTIDE SEQUENCE [LARGE SCALE GENOMIC DNA]</scope>
    <source>
        <strain evidence="5">UBA10707</strain>
    </source>
</reference>
<feature type="domain" description="HTH tetR-type" evidence="4">
    <location>
        <begin position="29"/>
        <end position="89"/>
    </location>
</feature>
<evidence type="ECO:0000313" key="5">
    <source>
        <dbReference type="EMBL" id="HBP29955.1"/>
    </source>
</evidence>
<accession>A0A356LHG6</accession>
<dbReference type="InterPro" id="IPR001647">
    <property type="entry name" value="HTH_TetR"/>
</dbReference>
<protein>
    <submittedName>
        <fullName evidence="5">TetR/AcrR family transcriptional regulator</fullName>
    </submittedName>
</protein>
<dbReference type="InterPro" id="IPR009057">
    <property type="entry name" value="Homeodomain-like_sf"/>
</dbReference>
<dbReference type="AlphaFoldDB" id="A0A356LHG6"/>
<feature type="DNA-binding region" description="H-T-H motif" evidence="2">
    <location>
        <begin position="52"/>
        <end position="71"/>
    </location>
</feature>
<organism evidence="5 6">
    <name type="scientific">Advenella kashmirensis</name>
    <dbReference type="NCBI Taxonomy" id="310575"/>
    <lineage>
        <taxon>Bacteria</taxon>
        <taxon>Pseudomonadati</taxon>
        <taxon>Pseudomonadota</taxon>
        <taxon>Betaproteobacteria</taxon>
        <taxon>Burkholderiales</taxon>
        <taxon>Alcaligenaceae</taxon>
    </lineage>
</organism>
<dbReference type="InterPro" id="IPR036271">
    <property type="entry name" value="Tet_transcr_reg_TetR-rel_C_sf"/>
</dbReference>
<dbReference type="PROSITE" id="PS50977">
    <property type="entry name" value="HTH_TETR_2"/>
    <property type="match status" value="1"/>
</dbReference>
<dbReference type="InterPro" id="IPR041586">
    <property type="entry name" value="PsrA_TetR_C"/>
</dbReference>
<feature type="region of interest" description="Disordered" evidence="3">
    <location>
        <begin position="1"/>
        <end position="27"/>
    </location>
</feature>
<dbReference type="Pfam" id="PF00440">
    <property type="entry name" value="TetR_N"/>
    <property type="match status" value="1"/>
</dbReference>
<dbReference type="Pfam" id="PF17939">
    <property type="entry name" value="TetR_C_30"/>
    <property type="match status" value="1"/>
</dbReference>
<keyword evidence="1 2" id="KW-0238">DNA-binding</keyword>
<dbReference type="SUPFAM" id="SSF48498">
    <property type="entry name" value="Tetracyclin repressor-like, C-terminal domain"/>
    <property type="match status" value="1"/>
</dbReference>
<evidence type="ECO:0000256" key="2">
    <source>
        <dbReference type="PROSITE-ProRule" id="PRU00335"/>
    </source>
</evidence>
<gene>
    <name evidence="5" type="ORF">DD666_11130</name>
</gene>
<dbReference type="GO" id="GO:0003700">
    <property type="term" value="F:DNA-binding transcription factor activity"/>
    <property type="evidence" value="ECO:0007669"/>
    <property type="project" value="TreeGrafter"/>
</dbReference>
<dbReference type="PRINTS" id="PR00455">
    <property type="entry name" value="HTHTETR"/>
</dbReference>
<dbReference type="InterPro" id="IPR050109">
    <property type="entry name" value="HTH-type_TetR-like_transc_reg"/>
</dbReference>
<evidence type="ECO:0000256" key="1">
    <source>
        <dbReference type="ARBA" id="ARBA00023125"/>
    </source>
</evidence>
<dbReference type="EMBL" id="DOEK01000028">
    <property type="protein sequence ID" value="HBP29955.1"/>
    <property type="molecule type" value="Genomic_DNA"/>
</dbReference>
<dbReference type="GO" id="GO:0000976">
    <property type="term" value="F:transcription cis-regulatory region binding"/>
    <property type="evidence" value="ECO:0007669"/>
    <property type="project" value="TreeGrafter"/>
</dbReference>